<dbReference type="EMBL" id="CP024985">
    <property type="protein sequence ID" value="ATZ29562.1"/>
    <property type="molecule type" value="Genomic_DNA"/>
</dbReference>
<keyword evidence="3" id="KW-1185">Reference proteome</keyword>
<dbReference type="EMBL" id="CP024985">
    <property type="protein sequence ID" value="ATZ22009.1"/>
    <property type="molecule type" value="Genomic_DNA"/>
</dbReference>
<accession>A0A2K8P5I2</accession>
<evidence type="ECO:0000313" key="1">
    <source>
        <dbReference type="EMBL" id="ATZ22009.1"/>
    </source>
</evidence>
<dbReference type="Gene3D" id="3.40.50.150">
    <property type="entry name" value="Vaccinia Virus protein VP39"/>
    <property type="match status" value="1"/>
</dbReference>
<protein>
    <submittedName>
        <fullName evidence="1">S-adenosyl methyltransferase</fullName>
    </submittedName>
</protein>
<dbReference type="InterPro" id="IPR006764">
    <property type="entry name" value="SAM_dep_MeTrfase_SAV2177_type"/>
</dbReference>
<dbReference type="SUPFAM" id="SSF53335">
    <property type="entry name" value="S-adenosyl-L-methionine-dependent methyltransferases"/>
    <property type="match status" value="1"/>
</dbReference>
<dbReference type="KEGG" id="slx:SLAV_00395"/>
<keyword evidence="1" id="KW-0808">Transferase</keyword>
<reference evidence="1 3" key="1">
    <citation type="submission" date="2017-11" db="EMBL/GenBank/DDBJ databases">
        <title>Complete genome sequence of Streptomyces lavendulae subsp. lavendulae CCM 3239 (formerly 'Streptomyces aureofaciens CCM 3239'), the producer of the angucycline-type antibiotic auricin.</title>
        <authorList>
            <person name="Busche T."/>
            <person name="Novakova R."/>
            <person name="Al'Dilaimi A."/>
            <person name="Homerova D."/>
            <person name="Feckova L."/>
            <person name="Rezuchova B."/>
            <person name="Mingyar E."/>
            <person name="Csolleiova D."/>
            <person name="Bekeova C."/>
            <person name="Winkler A."/>
            <person name="Sevcikova B."/>
            <person name="Kalinowski J."/>
            <person name="Kormanec J."/>
            <person name="Ruckert C."/>
        </authorList>
    </citation>
    <scope>NUCLEOTIDE SEQUENCE [LARGE SCALE GENOMIC DNA]</scope>
    <source>
        <strain evidence="1 3">CCM 3239</strain>
    </source>
</reference>
<dbReference type="GO" id="GO:0032259">
    <property type="term" value="P:methylation"/>
    <property type="evidence" value="ECO:0007669"/>
    <property type="project" value="UniProtKB-KW"/>
</dbReference>
<evidence type="ECO:0000313" key="3">
    <source>
        <dbReference type="Proteomes" id="UP000231791"/>
    </source>
</evidence>
<sequence length="271" mass="29778">MPQGEPVPIDVTKPSLARMYDHLLGGQGGYASDRRACADLLGLAPRLRELATINRAFLGRAVRHLAAQHEVRRYLDLGSGIPRRPHVHEIAREARPDTHVVYVDNDPVALGQSRLILAEDATAATVLCADIRDTARILRHPRVARLLEAGLPVAVLFGWVLECIPDREDPWSLIRGLTGRLPSGSYLVISHLTHDDPDIRAEIGDFLRHTLGRHWGNIRPRDDVARFFAGLTMLGQNAPGDVARWNPGHPPQPESGAPAGWVQYGGVARVP</sequence>
<dbReference type="Pfam" id="PF04672">
    <property type="entry name" value="Methyltransf_19"/>
    <property type="match status" value="1"/>
</dbReference>
<dbReference type="Proteomes" id="UP000231791">
    <property type="component" value="Chromosome"/>
</dbReference>
<organism evidence="1 3">
    <name type="scientific">Streptomyces lavendulae subsp. lavendulae</name>
    <dbReference type="NCBI Taxonomy" id="58340"/>
    <lineage>
        <taxon>Bacteria</taxon>
        <taxon>Bacillati</taxon>
        <taxon>Actinomycetota</taxon>
        <taxon>Actinomycetes</taxon>
        <taxon>Kitasatosporales</taxon>
        <taxon>Streptomycetaceae</taxon>
        <taxon>Streptomyces</taxon>
    </lineage>
</organism>
<name>A0A2K8P5I2_STRLA</name>
<dbReference type="PIRSF" id="PIRSF017393">
    <property type="entry name" value="MTase_SAV2177"/>
    <property type="match status" value="1"/>
</dbReference>
<evidence type="ECO:0000313" key="2">
    <source>
        <dbReference type="EMBL" id="ATZ29562.1"/>
    </source>
</evidence>
<dbReference type="KEGG" id="slx:SLAV_38995"/>
<dbReference type="InterPro" id="IPR029063">
    <property type="entry name" value="SAM-dependent_MTases_sf"/>
</dbReference>
<dbReference type="GO" id="GO:0008168">
    <property type="term" value="F:methyltransferase activity"/>
    <property type="evidence" value="ECO:0007669"/>
    <property type="project" value="UniProtKB-KW"/>
</dbReference>
<gene>
    <name evidence="1" type="ORF">SLAV_00395</name>
    <name evidence="2" type="ORF">SLAV_38995</name>
</gene>
<dbReference type="AlphaFoldDB" id="A0A2K8P5I2"/>
<proteinExistence type="predicted"/>
<keyword evidence="1" id="KW-0489">Methyltransferase</keyword>